<accession>A0A1C4DVY7</accession>
<sequence length="453" mass="50195">MSEKQPINIFQRNVQPLKLLLILLLITLLLIPATMVQGIIEERRDRQQTAMAAVNDQWGNAQAVTGPVLVLPYKQVTQVNNEAHTEVLYAYLLPDQLQVSGKLHPELLRRGIYKTAVYDSELSLKGSFKTTDLTALGLRPENILLDKVSLSIGLSDPRGISSEVKMNWEHGNYNFVPGVVNKDLYASGILSNVPVTIQGDNLVASDFNIAFSLKGSQQLYFSPVGSNTQVSLESDTLEPSYDGAFLPNHKTGSRASEGFSATWQVLQLNRNFPPSWKGDAYHIQQSDFGVRLMTPIDTYQQTTRSAKYAILIIGLTFLVFYFLEQFLQQGVHPFQYCLIGLALIVFYTLLLSISEQTNFDVAYLVAAIMTVGLITAFAGSLFKRLAATMVVGSALTFLYGFIYVILQSEDNALIMGSLGLFVILAILMFLSRKMRFDAPGTRTPAAIDTHPSM</sequence>
<dbReference type="PANTHER" id="PTHR30092">
    <property type="entry name" value="INNER MEMBRANE PROTEIN CRED"/>
    <property type="match status" value="1"/>
</dbReference>
<feature type="transmembrane region" description="Helical" evidence="1">
    <location>
        <begin position="359"/>
        <end position="378"/>
    </location>
</feature>
<dbReference type="AlphaFoldDB" id="A0A1C4DVY7"/>
<dbReference type="InterPro" id="IPR010364">
    <property type="entry name" value="Uncharacterised_IM_CreD"/>
</dbReference>
<keyword evidence="3" id="KW-1185">Reference proteome</keyword>
<keyword evidence="1" id="KW-0812">Transmembrane</keyword>
<dbReference type="PIRSF" id="PIRSF004548">
    <property type="entry name" value="CreD"/>
    <property type="match status" value="1"/>
</dbReference>
<evidence type="ECO:0000313" key="3">
    <source>
        <dbReference type="Proteomes" id="UP000242818"/>
    </source>
</evidence>
<reference evidence="2 3" key="1">
    <citation type="submission" date="2016-08" db="EMBL/GenBank/DDBJ databases">
        <authorList>
            <person name="Seilhamer J.J."/>
        </authorList>
    </citation>
    <scope>NUCLEOTIDE SEQUENCE [LARGE SCALE GENOMIC DNA]</scope>
    <source>
        <strain evidence="2 3">A37T2</strain>
    </source>
</reference>
<dbReference type="OrthoDB" id="9791851at2"/>
<feature type="transmembrane region" description="Helical" evidence="1">
    <location>
        <begin position="385"/>
        <end position="406"/>
    </location>
</feature>
<dbReference type="Proteomes" id="UP000242818">
    <property type="component" value="Unassembled WGS sequence"/>
</dbReference>
<feature type="transmembrane region" description="Helical" evidence="1">
    <location>
        <begin position="412"/>
        <end position="430"/>
    </location>
</feature>
<feature type="transmembrane region" description="Helical" evidence="1">
    <location>
        <begin position="305"/>
        <end position="323"/>
    </location>
</feature>
<dbReference type="GO" id="GO:0005886">
    <property type="term" value="C:plasma membrane"/>
    <property type="evidence" value="ECO:0007669"/>
    <property type="project" value="TreeGrafter"/>
</dbReference>
<dbReference type="NCBIfam" id="NF008712">
    <property type="entry name" value="PRK11715.1-1"/>
    <property type="match status" value="1"/>
</dbReference>
<evidence type="ECO:0000313" key="2">
    <source>
        <dbReference type="EMBL" id="SCC35523.1"/>
    </source>
</evidence>
<organism evidence="2 3">
    <name type="scientific">Chitinophaga costaii</name>
    <dbReference type="NCBI Taxonomy" id="1335309"/>
    <lineage>
        <taxon>Bacteria</taxon>
        <taxon>Pseudomonadati</taxon>
        <taxon>Bacteroidota</taxon>
        <taxon>Chitinophagia</taxon>
        <taxon>Chitinophagales</taxon>
        <taxon>Chitinophagaceae</taxon>
        <taxon>Chitinophaga</taxon>
    </lineage>
</organism>
<dbReference type="EMBL" id="FMAR01000006">
    <property type="protein sequence ID" value="SCC35523.1"/>
    <property type="molecule type" value="Genomic_DNA"/>
</dbReference>
<dbReference type="PANTHER" id="PTHR30092:SF0">
    <property type="entry name" value="INNER MEMBRANE PROTEIN CRED"/>
    <property type="match status" value="1"/>
</dbReference>
<keyword evidence="1" id="KW-1133">Transmembrane helix</keyword>
<feature type="transmembrane region" description="Helical" evidence="1">
    <location>
        <begin position="335"/>
        <end position="353"/>
    </location>
</feature>
<gene>
    <name evidence="2" type="ORF">GA0116948_106150</name>
</gene>
<evidence type="ECO:0000256" key="1">
    <source>
        <dbReference type="SAM" id="Phobius"/>
    </source>
</evidence>
<dbReference type="STRING" id="1335309.GA0116948_106150"/>
<dbReference type="RefSeq" id="WP_089712050.1">
    <property type="nucleotide sequence ID" value="NZ_FMAR01000006.1"/>
</dbReference>
<keyword evidence="1" id="KW-0472">Membrane</keyword>
<proteinExistence type="predicted"/>
<name>A0A1C4DVY7_9BACT</name>
<dbReference type="Pfam" id="PF06123">
    <property type="entry name" value="CreD"/>
    <property type="match status" value="1"/>
</dbReference>
<protein>
    <submittedName>
        <fullName evidence="2">Inner membrane protein</fullName>
    </submittedName>
</protein>